<sequence>MLHDPHTIPEPILVLSGTAYLFPAYLAYRISATYNMWSYLFLTATTMGFHGTRNEMLFHLDCIAILNFIGCSLLESYGSSSYAGRLFAASLAYSLTSYFIGRQYRVMSFHPDWNTQMAYHAAMHLSTAYSAHVFMSERSGKLMLE</sequence>
<organism evidence="2">
    <name type="scientific">viral metagenome</name>
    <dbReference type="NCBI Taxonomy" id="1070528"/>
    <lineage>
        <taxon>unclassified sequences</taxon>
        <taxon>metagenomes</taxon>
        <taxon>organismal metagenomes</taxon>
    </lineage>
</organism>
<protein>
    <submittedName>
        <fullName evidence="2">Uncharacterized protein</fullName>
    </submittedName>
</protein>
<accession>A0A6C0DQT7</accession>
<reference evidence="2" key="1">
    <citation type="journal article" date="2020" name="Nature">
        <title>Giant virus diversity and host interactions through global metagenomics.</title>
        <authorList>
            <person name="Schulz F."/>
            <person name="Roux S."/>
            <person name="Paez-Espino D."/>
            <person name="Jungbluth S."/>
            <person name="Walsh D.A."/>
            <person name="Denef V.J."/>
            <person name="McMahon K.D."/>
            <person name="Konstantinidis K.T."/>
            <person name="Eloe-Fadrosh E.A."/>
            <person name="Kyrpides N.C."/>
            <person name="Woyke T."/>
        </authorList>
    </citation>
    <scope>NUCLEOTIDE SEQUENCE</scope>
    <source>
        <strain evidence="2">GVMAG-M-3300023174-57</strain>
    </source>
</reference>
<keyword evidence="1" id="KW-0812">Transmembrane</keyword>
<evidence type="ECO:0000256" key="1">
    <source>
        <dbReference type="SAM" id="Phobius"/>
    </source>
</evidence>
<keyword evidence="1" id="KW-0472">Membrane</keyword>
<name>A0A6C0DQT7_9ZZZZ</name>
<proteinExistence type="predicted"/>
<feature type="transmembrane region" description="Helical" evidence="1">
    <location>
        <begin position="56"/>
        <end position="74"/>
    </location>
</feature>
<dbReference type="AlphaFoldDB" id="A0A6C0DQT7"/>
<feature type="transmembrane region" description="Helical" evidence="1">
    <location>
        <begin position="12"/>
        <end position="31"/>
    </location>
</feature>
<keyword evidence="1" id="KW-1133">Transmembrane helix</keyword>
<feature type="transmembrane region" description="Helical" evidence="1">
    <location>
        <begin position="86"/>
        <end position="105"/>
    </location>
</feature>
<evidence type="ECO:0000313" key="2">
    <source>
        <dbReference type="EMBL" id="QHT19288.1"/>
    </source>
</evidence>
<dbReference type="EMBL" id="MN739664">
    <property type="protein sequence ID" value="QHT19288.1"/>
    <property type="molecule type" value="Genomic_DNA"/>
</dbReference>